<dbReference type="InterPro" id="IPR029044">
    <property type="entry name" value="Nucleotide-diphossugar_trans"/>
</dbReference>
<reference evidence="14" key="1">
    <citation type="submission" date="2023-10" db="EMBL/GenBank/DDBJ databases">
        <title>Genome assemblies of two species of porcelain crab, Petrolisthes cinctipes and Petrolisthes manimaculis (Anomura: Porcellanidae).</title>
        <authorList>
            <person name="Angst P."/>
        </authorList>
    </citation>
    <scope>NUCLEOTIDE SEQUENCE</scope>
    <source>
        <strain evidence="14">PB745_01</strain>
        <tissue evidence="14">Gill</tissue>
    </source>
</reference>
<keyword evidence="5" id="KW-0328">Glycosyltransferase</keyword>
<evidence type="ECO:0000256" key="1">
    <source>
        <dbReference type="ARBA" id="ARBA00001936"/>
    </source>
</evidence>
<keyword evidence="9" id="KW-0735">Signal-anchor</keyword>
<proteinExistence type="inferred from homology"/>
<dbReference type="GO" id="GO:0047223">
    <property type="term" value="F:beta-1,3-galactosyl-O-glycosyl-glycoprotein beta-1,3-N-acetylglucosaminyltransferase activity"/>
    <property type="evidence" value="ECO:0007669"/>
    <property type="project" value="TreeGrafter"/>
</dbReference>
<evidence type="ECO:0000256" key="12">
    <source>
        <dbReference type="ARBA" id="ARBA00023136"/>
    </source>
</evidence>
<dbReference type="Gene3D" id="3.90.550.10">
    <property type="entry name" value="Spore Coat Polysaccharide Biosynthesis Protein SpsA, Chain A"/>
    <property type="match status" value="1"/>
</dbReference>
<keyword evidence="8" id="KW-0479">Metal-binding</keyword>
<evidence type="ECO:0000313" key="14">
    <source>
        <dbReference type="EMBL" id="KAK3877147.1"/>
    </source>
</evidence>
<dbReference type="Pfam" id="PF03071">
    <property type="entry name" value="GNT-I"/>
    <property type="match status" value="1"/>
</dbReference>
<evidence type="ECO:0000256" key="8">
    <source>
        <dbReference type="ARBA" id="ARBA00022723"/>
    </source>
</evidence>
<evidence type="ECO:0000256" key="6">
    <source>
        <dbReference type="ARBA" id="ARBA00022679"/>
    </source>
</evidence>
<dbReference type="PANTHER" id="PTHR46396">
    <property type="entry name" value="PROTEIN O-LINKED-MANNOSE BETA-1,2-N-ACETYLGLUCOSAMINYLTRANSFERASE 1"/>
    <property type="match status" value="1"/>
</dbReference>
<dbReference type="InterPro" id="IPR004139">
    <property type="entry name" value="Glyco_trans_13"/>
</dbReference>
<dbReference type="PANTHER" id="PTHR46396:SF2">
    <property type="entry name" value="ILEI_PANDER DOMAIN-CONTAINING PROTEIN"/>
    <property type="match status" value="1"/>
</dbReference>
<evidence type="ECO:0000256" key="2">
    <source>
        <dbReference type="ARBA" id="ARBA00004323"/>
    </source>
</evidence>
<dbReference type="InterPro" id="IPR052463">
    <property type="entry name" value="O-linked_mannose_GnT"/>
</dbReference>
<comment type="pathway">
    <text evidence="3">Protein modification; protein glycosylation.</text>
</comment>
<keyword evidence="6" id="KW-0808">Transferase</keyword>
<keyword evidence="12" id="KW-0472">Membrane</keyword>
<comment type="cofactor">
    <cofactor evidence="1">
        <name>Mn(2+)</name>
        <dbReference type="ChEBI" id="CHEBI:29035"/>
    </cofactor>
</comment>
<sequence>MRLVSIGVSSGPSGWGLEVKGCPSQSCATLPPPQEETQKGVSLTVLNQRDASLIFHKVFPLWQYWAHWWDLLWHLERLEAGRVVVLAVSVSGTIGLRHAIPALIHLGALLVPHLPPRARWTWVFVKGGRTISETAIIEGSRTHQTHATTMLSNLPHPAHHPGSSRVLEEQRWKYCSSYGVMGGLCDELCPDLLPLPLPKSLNDSQTLALVPVIVTAGSRHQYLYHALTALLSAPGAIHSNLLVVLGDAPSSTTNLLSLLDISYVRLEVSGSSNMKLFHYYRDVFHLVATRFPEAPAVILLDEDIEVSPDFFSFMSQTLEVLQSDPTLYCINAHSAGGFRGLAHDETRVFRGSVQIEWGYAITLDFVREALSMWLNTTNPNTLYYDFWIYMNVRKQRECLFPEMTRSRHFGMGVNTNAYIKERGPLSMPMVRRAPVTLQDINRLHLSAWRQHLYLKIFAATPLQGNPCSSSFLPSPPSSSYYVFYYKLNRLKGGDGRPDPYQYYNVAECLGTWGMSEQGHHDGLKIIPFARNSTLLVVGVPYSHYSRLWPKQPKLWNVDALTNKEFEQIRNYTQMRVTVANEHVTSEVLMERLTDNDENVLKTSNQSEDEVKKGGFATAFEKYTQVEQEEEIPIAPPKTFISLLRHSKLMQLGDPKGKVIEGTIFHVVGDDLYIDFGGKFYCVCPRPPRNAEDYTRGARVRLRLQELEIATRFLGSSTDMTLLEADAALIGLIRRAFKTSEAKKI</sequence>
<evidence type="ECO:0000256" key="7">
    <source>
        <dbReference type="ARBA" id="ARBA00022692"/>
    </source>
</evidence>
<keyword evidence="10" id="KW-1133">Transmembrane helix</keyword>
<comment type="caution">
    <text evidence="14">The sequence shown here is derived from an EMBL/GenBank/DDBJ whole genome shotgun (WGS) entry which is preliminary data.</text>
</comment>
<dbReference type="GO" id="GO:0016266">
    <property type="term" value="P:protein O-linked glycosylation via N-acetyl-galactosamine"/>
    <property type="evidence" value="ECO:0007669"/>
    <property type="project" value="TreeGrafter"/>
</dbReference>
<comment type="subcellular location">
    <subcellularLocation>
        <location evidence="2">Golgi apparatus membrane</location>
        <topology evidence="2">Single-pass type II membrane protein</topology>
    </subcellularLocation>
</comment>
<evidence type="ECO:0000256" key="13">
    <source>
        <dbReference type="ARBA" id="ARBA00023211"/>
    </source>
</evidence>
<dbReference type="AlphaFoldDB" id="A0AAE1KN30"/>
<evidence type="ECO:0000313" key="15">
    <source>
        <dbReference type="Proteomes" id="UP001286313"/>
    </source>
</evidence>
<dbReference type="GO" id="GO:0000139">
    <property type="term" value="C:Golgi membrane"/>
    <property type="evidence" value="ECO:0007669"/>
    <property type="project" value="UniProtKB-SubCell"/>
</dbReference>
<dbReference type="EMBL" id="JAWQEG010001715">
    <property type="protein sequence ID" value="KAK3877147.1"/>
    <property type="molecule type" value="Genomic_DNA"/>
</dbReference>
<comment type="similarity">
    <text evidence="4">Belongs to the glycosyltransferase 13 family.</text>
</comment>
<dbReference type="SUPFAM" id="SSF53448">
    <property type="entry name" value="Nucleotide-diphospho-sugar transferases"/>
    <property type="match status" value="1"/>
</dbReference>
<dbReference type="Pfam" id="PF10246">
    <property type="entry name" value="MRP-S35"/>
    <property type="match status" value="1"/>
</dbReference>
<accession>A0AAE1KN30</accession>
<evidence type="ECO:0000256" key="11">
    <source>
        <dbReference type="ARBA" id="ARBA00023034"/>
    </source>
</evidence>
<evidence type="ECO:0000256" key="4">
    <source>
        <dbReference type="ARBA" id="ARBA00006492"/>
    </source>
</evidence>
<dbReference type="Proteomes" id="UP001286313">
    <property type="component" value="Unassembled WGS sequence"/>
</dbReference>
<gene>
    <name evidence="14" type="ORF">Pcinc_018130</name>
</gene>
<evidence type="ECO:0000256" key="10">
    <source>
        <dbReference type="ARBA" id="ARBA00022989"/>
    </source>
</evidence>
<keyword evidence="15" id="KW-1185">Reference proteome</keyword>
<keyword evidence="11" id="KW-0333">Golgi apparatus</keyword>
<evidence type="ECO:0000256" key="5">
    <source>
        <dbReference type="ARBA" id="ARBA00022676"/>
    </source>
</evidence>
<protein>
    <submittedName>
        <fullName evidence="14">Uncharacterized protein</fullName>
    </submittedName>
</protein>
<keyword evidence="7" id="KW-0812">Transmembrane</keyword>
<dbReference type="GO" id="GO:0046872">
    <property type="term" value="F:metal ion binding"/>
    <property type="evidence" value="ECO:0007669"/>
    <property type="project" value="UniProtKB-KW"/>
</dbReference>
<name>A0AAE1KN30_PETCI</name>
<dbReference type="InterPro" id="IPR019375">
    <property type="entry name" value="Ribosomal_bS1m"/>
</dbReference>
<evidence type="ECO:0000256" key="3">
    <source>
        <dbReference type="ARBA" id="ARBA00004922"/>
    </source>
</evidence>
<evidence type="ECO:0000256" key="9">
    <source>
        <dbReference type="ARBA" id="ARBA00022968"/>
    </source>
</evidence>
<organism evidence="14 15">
    <name type="scientific">Petrolisthes cinctipes</name>
    <name type="common">Flat porcelain crab</name>
    <dbReference type="NCBI Taxonomy" id="88211"/>
    <lineage>
        <taxon>Eukaryota</taxon>
        <taxon>Metazoa</taxon>
        <taxon>Ecdysozoa</taxon>
        <taxon>Arthropoda</taxon>
        <taxon>Crustacea</taxon>
        <taxon>Multicrustacea</taxon>
        <taxon>Malacostraca</taxon>
        <taxon>Eumalacostraca</taxon>
        <taxon>Eucarida</taxon>
        <taxon>Decapoda</taxon>
        <taxon>Pleocyemata</taxon>
        <taxon>Anomura</taxon>
        <taxon>Galatheoidea</taxon>
        <taxon>Porcellanidae</taxon>
        <taxon>Petrolisthes</taxon>
    </lineage>
</organism>
<keyword evidence="13" id="KW-0464">Manganese</keyword>